<sequence length="64" mass="6792">MSTGRKANLKNILDSLVDDDGLKTEVTITLTDGTLIKTSMYLVGTVIVGSLAFFAIRGIFNNAG</sequence>
<keyword evidence="1" id="KW-1133">Transmembrane helix</keyword>
<keyword evidence="1" id="KW-0812">Transmembrane</keyword>
<dbReference type="EMBL" id="JAUJEA010000002">
    <property type="protein sequence ID" value="MDN5201246.1"/>
    <property type="molecule type" value="Genomic_DNA"/>
</dbReference>
<evidence type="ECO:0000313" key="2">
    <source>
        <dbReference type="EMBL" id="MDN5201246.1"/>
    </source>
</evidence>
<accession>A0ABT8KKK6</accession>
<organism evidence="2 3">
    <name type="scientific">Splendidivirga corallicola</name>
    <dbReference type="NCBI Taxonomy" id="3051826"/>
    <lineage>
        <taxon>Bacteria</taxon>
        <taxon>Pseudomonadati</taxon>
        <taxon>Bacteroidota</taxon>
        <taxon>Cytophagia</taxon>
        <taxon>Cytophagales</taxon>
        <taxon>Splendidivirgaceae</taxon>
        <taxon>Splendidivirga</taxon>
    </lineage>
</organism>
<comment type="caution">
    <text evidence="2">The sequence shown here is derived from an EMBL/GenBank/DDBJ whole genome shotgun (WGS) entry which is preliminary data.</text>
</comment>
<protein>
    <submittedName>
        <fullName evidence="2">Uncharacterized protein</fullName>
    </submittedName>
</protein>
<gene>
    <name evidence="2" type="ORF">QQ008_07730</name>
</gene>
<reference evidence="2" key="1">
    <citation type="submission" date="2023-06" db="EMBL/GenBank/DDBJ databases">
        <title>Genomic of Parafulvivirga corallium.</title>
        <authorList>
            <person name="Wang G."/>
        </authorList>
    </citation>
    <scope>NUCLEOTIDE SEQUENCE</scope>
    <source>
        <strain evidence="2">BMA10</strain>
    </source>
</reference>
<keyword evidence="1" id="KW-0472">Membrane</keyword>
<evidence type="ECO:0000313" key="3">
    <source>
        <dbReference type="Proteomes" id="UP001172082"/>
    </source>
</evidence>
<name>A0ABT8KKK6_9BACT</name>
<feature type="transmembrane region" description="Helical" evidence="1">
    <location>
        <begin position="40"/>
        <end position="60"/>
    </location>
</feature>
<proteinExistence type="predicted"/>
<keyword evidence="3" id="KW-1185">Reference proteome</keyword>
<dbReference type="Proteomes" id="UP001172082">
    <property type="component" value="Unassembled WGS sequence"/>
</dbReference>
<evidence type="ECO:0000256" key="1">
    <source>
        <dbReference type="SAM" id="Phobius"/>
    </source>
</evidence>
<dbReference type="RefSeq" id="WP_346751272.1">
    <property type="nucleotide sequence ID" value="NZ_JAUJEA010000002.1"/>
</dbReference>